<gene>
    <name evidence="2" type="ORF">Pla22_26940</name>
</gene>
<proteinExistence type="predicted"/>
<accession>A0A5C5WWW9</accession>
<evidence type="ECO:0000313" key="2">
    <source>
        <dbReference type="EMBL" id="TWT55040.1"/>
    </source>
</evidence>
<evidence type="ECO:0000256" key="1">
    <source>
        <dbReference type="SAM" id="SignalP"/>
    </source>
</evidence>
<feature type="signal peptide" evidence="1">
    <location>
        <begin position="1"/>
        <end position="29"/>
    </location>
</feature>
<sequence length="154" mass="16815" precursor="true">MPFLNKSRAFFASFTLILVASFAANEVSAQGFNGGLGFLPYGFYQPYGAHYGTSLRTPPYFATNPPVYYGARHARPYGVSPFAAPPMVSAGPGYQSRLRSDFYIPRSAMGPVLPNPCIHVNPVLQGKLESNEETKLGAIQTNPFVESFDRVAKK</sequence>
<dbReference type="Proteomes" id="UP000316598">
    <property type="component" value="Unassembled WGS sequence"/>
</dbReference>
<evidence type="ECO:0000313" key="3">
    <source>
        <dbReference type="Proteomes" id="UP000316598"/>
    </source>
</evidence>
<protein>
    <submittedName>
        <fullName evidence="2">Uncharacterized protein</fullName>
    </submittedName>
</protein>
<comment type="caution">
    <text evidence="2">The sequence shown here is derived from an EMBL/GenBank/DDBJ whole genome shotgun (WGS) entry which is preliminary data.</text>
</comment>
<organism evidence="2 3">
    <name type="scientific">Rubripirellula amarantea</name>
    <dbReference type="NCBI Taxonomy" id="2527999"/>
    <lineage>
        <taxon>Bacteria</taxon>
        <taxon>Pseudomonadati</taxon>
        <taxon>Planctomycetota</taxon>
        <taxon>Planctomycetia</taxon>
        <taxon>Pirellulales</taxon>
        <taxon>Pirellulaceae</taxon>
        <taxon>Rubripirellula</taxon>
    </lineage>
</organism>
<dbReference type="EMBL" id="SJPI01000001">
    <property type="protein sequence ID" value="TWT55040.1"/>
    <property type="molecule type" value="Genomic_DNA"/>
</dbReference>
<dbReference type="AlphaFoldDB" id="A0A5C5WWW9"/>
<keyword evidence="1" id="KW-0732">Signal</keyword>
<dbReference type="RefSeq" id="WP_207310350.1">
    <property type="nucleotide sequence ID" value="NZ_SJPI01000001.1"/>
</dbReference>
<feature type="chain" id="PRO_5022934896" evidence="1">
    <location>
        <begin position="30"/>
        <end position="154"/>
    </location>
</feature>
<keyword evidence="3" id="KW-1185">Reference proteome</keyword>
<name>A0A5C5WWW9_9BACT</name>
<reference evidence="2 3" key="1">
    <citation type="submission" date="2019-02" db="EMBL/GenBank/DDBJ databases">
        <title>Deep-cultivation of Planctomycetes and their phenomic and genomic characterization uncovers novel biology.</title>
        <authorList>
            <person name="Wiegand S."/>
            <person name="Jogler M."/>
            <person name="Boedeker C."/>
            <person name="Pinto D."/>
            <person name="Vollmers J."/>
            <person name="Rivas-Marin E."/>
            <person name="Kohn T."/>
            <person name="Peeters S.H."/>
            <person name="Heuer A."/>
            <person name="Rast P."/>
            <person name="Oberbeckmann S."/>
            <person name="Bunk B."/>
            <person name="Jeske O."/>
            <person name="Meyerdierks A."/>
            <person name="Storesund J.E."/>
            <person name="Kallscheuer N."/>
            <person name="Luecker S."/>
            <person name="Lage O.M."/>
            <person name="Pohl T."/>
            <person name="Merkel B.J."/>
            <person name="Hornburger P."/>
            <person name="Mueller R.-W."/>
            <person name="Bruemmer F."/>
            <person name="Labrenz M."/>
            <person name="Spormann A.M."/>
            <person name="Op Den Camp H."/>
            <person name="Overmann J."/>
            <person name="Amann R."/>
            <person name="Jetten M.S.M."/>
            <person name="Mascher T."/>
            <person name="Medema M.H."/>
            <person name="Devos D.P."/>
            <person name="Kaster A.-K."/>
            <person name="Ovreas L."/>
            <person name="Rohde M."/>
            <person name="Galperin M.Y."/>
            <person name="Jogler C."/>
        </authorList>
    </citation>
    <scope>NUCLEOTIDE SEQUENCE [LARGE SCALE GENOMIC DNA]</scope>
    <source>
        <strain evidence="2 3">Pla22</strain>
    </source>
</reference>